<sequence>MRAIFLIVRPLQIIEAAPVSGNITTPANRLQVIGNQIQFLEEVQYWISVFGLVFPEEVCLRRIPR</sequence>
<dbReference type="STRING" id="1325564.NSJP_1883"/>
<reference evidence="1 2" key="1">
    <citation type="submission" date="2017-03" db="EMBL/GenBank/DDBJ databases">
        <authorList>
            <person name="Afonso C.L."/>
            <person name="Miller P.J."/>
            <person name="Scott M.A."/>
            <person name="Spackman E."/>
            <person name="Goraichik I."/>
            <person name="Dimitrov K.M."/>
            <person name="Suarez D.L."/>
            <person name="Swayne D.E."/>
        </authorList>
    </citation>
    <scope>NUCLEOTIDE SEQUENCE [LARGE SCALE GENOMIC DNA]</scope>
    <source>
        <strain evidence="1">Genome sequencing of Nitrospira japonica strain NJ11</strain>
    </source>
</reference>
<keyword evidence="2" id="KW-1185">Reference proteome</keyword>
<evidence type="ECO:0000313" key="2">
    <source>
        <dbReference type="Proteomes" id="UP000192042"/>
    </source>
</evidence>
<name>A0A1W1I4Z4_9BACT</name>
<dbReference type="KEGG" id="nja:NSJP_1883"/>
<organism evidence="1 2">
    <name type="scientific">Nitrospira japonica</name>
    <dbReference type="NCBI Taxonomy" id="1325564"/>
    <lineage>
        <taxon>Bacteria</taxon>
        <taxon>Pseudomonadati</taxon>
        <taxon>Nitrospirota</taxon>
        <taxon>Nitrospiria</taxon>
        <taxon>Nitrospirales</taxon>
        <taxon>Nitrospiraceae</taxon>
        <taxon>Nitrospira</taxon>
    </lineage>
</organism>
<proteinExistence type="predicted"/>
<dbReference type="AlphaFoldDB" id="A0A1W1I4Z4"/>
<accession>A0A1W1I4Z4</accession>
<gene>
    <name evidence="1" type="ORF">NSJP_1883</name>
</gene>
<dbReference type="EMBL" id="LT828648">
    <property type="protein sequence ID" value="SLM48055.1"/>
    <property type="molecule type" value="Genomic_DNA"/>
</dbReference>
<dbReference type="Proteomes" id="UP000192042">
    <property type="component" value="Chromosome I"/>
</dbReference>
<protein>
    <submittedName>
        <fullName evidence="1">Uncharacterized protein</fullName>
    </submittedName>
</protein>
<evidence type="ECO:0000313" key="1">
    <source>
        <dbReference type="EMBL" id="SLM48055.1"/>
    </source>
</evidence>